<evidence type="ECO:0008006" key="3">
    <source>
        <dbReference type="Google" id="ProtNLM"/>
    </source>
</evidence>
<reference evidence="1 2" key="1">
    <citation type="submission" date="2016-08" db="EMBL/GenBank/DDBJ databases">
        <authorList>
            <person name="Seilhamer J.J."/>
        </authorList>
    </citation>
    <scope>NUCLEOTIDE SEQUENCE [LARGE SCALE GENOMIC DNA]</scope>
    <source>
        <strain evidence="1 2">CCBAU 10071</strain>
    </source>
</reference>
<gene>
    <name evidence="1" type="ORF">GA0061099_10444</name>
</gene>
<dbReference type="PANTHER" id="PTHR36837">
    <property type="entry name" value="POLY(3-HYDROXYALKANOATE) POLYMERASE SUBUNIT PHAC"/>
    <property type="match status" value="1"/>
</dbReference>
<dbReference type="PANTHER" id="PTHR36837:SF2">
    <property type="entry name" value="POLY(3-HYDROXYALKANOATE) POLYMERASE SUBUNIT PHAC"/>
    <property type="match status" value="1"/>
</dbReference>
<dbReference type="InterPro" id="IPR024501">
    <property type="entry name" value="DUF3141"/>
</dbReference>
<dbReference type="InterPro" id="IPR029058">
    <property type="entry name" value="AB_hydrolase_fold"/>
</dbReference>
<sequence>MSDSFQRSNLAQSMEAQHAELEHALTRSPFRLHADRMVQQGAKTINILQVAWILRVKRGCEMVFMRLPELLASGKRLAKDLRNLRDDGQLGVAWREYTRDAGERAILLIDLLRESGDLFLEHEAAGCQPVLFYEYEKIMDGRDLPVKSNFVLLRIIPPQDVTVDYSRRRPFVIIPPRAGHTAGVGAHEHDSQLGVALREGHPVYLVSFRRDPEQNQQLSDVAYAEAAFVREVIRRHPRAPLPAIIGNCQAGWATLVLAATNPDLTGPVVINGSPVTAVSGNIGDNAFRYIAGIFGGVWIPMFLCDLGQGMFDGANLIHNFEMLNPERRLFLKYAELFRDVDTTRESFLATEKWWSSFCLLHENEICWILENLFIGNRLGKNMAYLGSERQHVDLKQIRAPIIVFASHGDKVTPPQQALNWITDVYEDEEEIRVRGQHIIYMVHDDIGHLGIFVSSKVVNREFRQVATTLEAIEALMPGLYEMCVKDVQEQDGRKSFSVELVERSFKDIRALNDNYRDEFPFGAVDRASELQAQIYHTIARPFVRAAVTTFTAQACRSVHPERLSRALISSRNLMLAGFKSISEQVRQSRAKARVDNPFLLAEALYVQHIAQAMIYWRDLRDMMYELTFHSMWNTPLQHYFGDRYEVQARQMTPEELRSRPDVQCALKMIATGGFIEAVIRMMALLVSDRGGIRRDRLDRWSRVLTQNEPFRSVPSDRLTTITRQQTIIATLEREQAIETLPLLLDDSEERRRACLVARYVPGPIAEMSPKTIDLLGRFAQVLEQPPITGDVTENPLAQMKAE</sequence>
<proteinExistence type="predicted"/>
<evidence type="ECO:0000313" key="2">
    <source>
        <dbReference type="Proteomes" id="UP000183174"/>
    </source>
</evidence>
<protein>
    <recommendedName>
        <fullName evidence="3">Alpha/beta hydrolase</fullName>
    </recommendedName>
</protein>
<dbReference type="Proteomes" id="UP000183174">
    <property type="component" value="Unassembled WGS sequence"/>
</dbReference>
<organism evidence="1 2">
    <name type="scientific">Bradyrhizobium yuanmingense</name>
    <dbReference type="NCBI Taxonomy" id="108015"/>
    <lineage>
        <taxon>Bacteria</taxon>
        <taxon>Pseudomonadati</taxon>
        <taxon>Pseudomonadota</taxon>
        <taxon>Alphaproteobacteria</taxon>
        <taxon>Hyphomicrobiales</taxon>
        <taxon>Nitrobacteraceae</taxon>
        <taxon>Bradyrhizobium</taxon>
    </lineage>
</organism>
<accession>A0A1C3XLU2</accession>
<dbReference type="RefSeq" id="WP_074448588.1">
    <property type="nucleotide sequence ID" value="NZ_FMAE01000044.1"/>
</dbReference>
<evidence type="ECO:0000313" key="1">
    <source>
        <dbReference type="EMBL" id="SCB52944.1"/>
    </source>
</evidence>
<dbReference type="Pfam" id="PF11339">
    <property type="entry name" value="DUF3141"/>
    <property type="match status" value="1"/>
</dbReference>
<dbReference type="SUPFAM" id="SSF53474">
    <property type="entry name" value="alpha/beta-Hydrolases"/>
    <property type="match status" value="1"/>
</dbReference>
<dbReference type="AlphaFoldDB" id="A0A1C3XLU2"/>
<dbReference type="InterPro" id="IPR051321">
    <property type="entry name" value="PHA/PHB_synthase"/>
</dbReference>
<dbReference type="EMBL" id="FMAE01000044">
    <property type="protein sequence ID" value="SCB52944.1"/>
    <property type="molecule type" value="Genomic_DNA"/>
</dbReference>
<name>A0A1C3XLU2_9BRAD</name>
<dbReference type="Gene3D" id="3.40.50.1820">
    <property type="entry name" value="alpha/beta hydrolase"/>
    <property type="match status" value="1"/>
</dbReference>